<name>A0A6N4TKV2_9FIRM</name>
<dbReference type="GO" id="GO:0005886">
    <property type="term" value="C:plasma membrane"/>
    <property type="evidence" value="ECO:0007669"/>
    <property type="project" value="UniProtKB-SubCell"/>
</dbReference>
<protein>
    <recommendedName>
        <fullName evidence="4">Probable multidrug resistance protein NorM</fullName>
    </recommendedName>
    <alternativeName>
        <fullName evidence="12">Multidrug-efflux transporter</fullName>
    </alternativeName>
</protein>
<comment type="function">
    <text evidence="1">Multidrug efflux pump.</text>
</comment>
<feature type="transmembrane region" description="Helical" evidence="13">
    <location>
        <begin position="196"/>
        <end position="217"/>
    </location>
</feature>
<dbReference type="InterPro" id="IPR050222">
    <property type="entry name" value="MATE_MdtK"/>
</dbReference>
<keyword evidence="7" id="KW-1003">Cell membrane</keyword>
<feature type="transmembrane region" description="Helical" evidence="13">
    <location>
        <begin position="352"/>
        <end position="373"/>
    </location>
</feature>
<dbReference type="PANTHER" id="PTHR43298:SF2">
    <property type="entry name" value="FMN_FAD EXPORTER YEEO-RELATED"/>
    <property type="match status" value="1"/>
</dbReference>
<dbReference type="NCBIfam" id="TIGR00797">
    <property type="entry name" value="matE"/>
    <property type="match status" value="1"/>
</dbReference>
<keyword evidence="10" id="KW-0406">Ion transport</keyword>
<dbReference type="Proteomes" id="UP000464754">
    <property type="component" value="Chromosome"/>
</dbReference>
<evidence type="ECO:0000256" key="10">
    <source>
        <dbReference type="ARBA" id="ARBA00023065"/>
    </source>
</evidence>
<accession>A0A6N4TKV2</accession>
<evidence type="ECO:0000313" key="15">
    <source>
        <dbReference type="Proteomes" id="UP000464754"/>
    </source>
</evidence>
<comment type="similarity">
    <text evidence="3">Belongs to the multi antimicrobial extrusion (MATE) (TC 2.A.66.1) family.</text>
</comment>
<feature type="transmembrane region" description="Helical" evidence="13">
    <location>
        <begin position="316"/>
        <end position="340"/>
    </location>
</feature>
<dbReference type="PANTHER" id="PTHR43298">
    <property type="entry name" value="MULTIDRUG RESISTANCE PROTEIN NORM-RELATED"/>
    <property type="match status" value="1"/>
</dbReference>
<evidence type="ECO:0000256" key="4">
    <source>
        <dbReference type="ARBA" id="ARBA00020268"/>
    </source>
</evidence>
<feature type="transmembrane region" description="Helical" evidence="13">
    <location>
        <begin position="61"/>
        <end position="84"/>
    </location>
</feature>
<dbReference type="GO" id="GO:0015297">
    <property type="term" value="F:antiporter activity"/>
    <property type="evidence" value="ECO:0007669"/>
    <property type="project" value="UniProtKB-KW"/>
</dbReference>
<evidence type="ECO:0000256" key="6">
    <source>
        <dbReference type="ARBA" id="ARBA00022449"/>
    </source>
</evidence>
<evidence type="ECO:0000256" key="1">
    <source>
        <dbReference type="ARBA" id="ARBA00003408"/>
    </source>
</evidence>
<keyword evidence="5" id="KW-0813">Transport</keyword>
<sequence length="455" mass="49787">MSRRYEMDMCHGPLFKKLIVFALPLMLSGILQLLFNAADIIVVGRFSGSEALAAVGSTSSLINLLVNLFIGISIGGNVLMARYIGAQDYKNARETLHTAVCISLYGGILMIFVGVLLARPLLEMMGTPADVINLSVLYMRIYFIGMPAFILYDFGAAMLRAVGDTKRPLYFLTIAGCVNVIFNLFFVIVLHMGVAGVALATIIAQGISAVLIILCLVRSEGVLQLSRSEIKLHKDKVKQMLRIGLPAGLQGIIFSISNVLIQSSINSFGSLVMAGNTAASNIEGFVYTSMNAIYQTSLSFTSQNMGARQYKRVDRILFECVGIVSVVGLVLGLGAFLLGHPLLSIYTSSEEVISYGIARLGVVSASYFLCGIMDTLVGSLRGIGYSLMPMFVSLTGACLFRIIWIYTVFQVFHTQFSLYISYPISWILTLLAHLICYVIVRKKAFRKREMQVQNA</sequence>
<dbReference type="AlphaFoldDB" id="A0A6N4TKV2"/>
<evidence type="ECO:0000256" key="7">
    <source>
        <dbReference type="ARBA" id="ARBA00022475"/>
    </source>
</evidence>
<feature type="transmembrane region" description="Helical" evidence="13">
    <location>
        <begin position="96"/>
        <end position="117"/>
    </location>
</feature>
<feature type="transmembrane region" description="Helical" evidence="13">
    <location>
        <begin position="419"/>
        <end position="440"/>
    </location>
</feature>
<evidence type="ECO:0000256" key="9">
    <source>
        <dbReference type="ARBA" id="ARBA00022989"/>
    </source>
</evidence>
<dbReference type="CDD" id="cd13138">
    <property type="entry name" value="MATE_yoeA_like"/>
    <property type="match status" value="1"/>
</dbReference>
<keyword evidence="9 13" id="KW-1133">Transmembrane helix</keyword>
<organism evidence="14 15">
    <name type="scientific">Amedibacterium intestinale</name>
    <dbReference type="NCBI Taxonomy" id="2583452"/>
    <lineage>
        <taxon>Bacteria</taxon>
        <taxon>Bacillati</taxon>
        <taxon>Bacillota</taxon>
        <taxon>Erysipelotrichia</taxon>
        <taxon>Erysipelotrichales</taxon>
        <taxon>Erysipelotrichaceae</taxon>
        <taxon>Amedibacterium</taxon>
    </lineage>
</organism>
<evidence type="ECO:0000313" key="14">
    <source>
        <dbReference type="EMBL" id="BBK23045.1"/>
    </source>
</evidence>
<dbReference type="EMBL" id="AP019695">
    <property type="protein sequence ID" value="BBK23045.1"/>
    <property type="molecule type" value="Genomic_DNA"/>
</dbReference>
<keyword evidence="6" id="KW-0050">Antiport</keyword>
<gene>
    <name evidence="14" type="ORF">Aargi30884_19480</name>
</gene>
<evidence type="ECO:0000256" key="8">
    <source>
        <dbReference type="ARBA" id="ARBA00022692"/>
    </source>
</evidence>
<keyword evidence="11 13" id="KW-0472">Membrane</keyword>
<keyword evidence="15" id="KW-1185">Reference proteome</keyword>
<dbReference type="KEGG" id="aarg:Aargi30884_19480"/>
<comment type="subcellular location">
    <subcellularLocation>
        <location evidence="2">Cell membrane</location>
        <topology evidence="2">Multi-pass membrane protein</topology>
    </subcellularLocation>
</comment>
<dbReference type="GO" id="GO:0006811">
    <property type="term" value="P:monoatomic ion transport"/>
    <property type="evidence" value="ECO:0007669"/>
    <property type="project" value="UniProtKB-KW"/>
</dbReference>
<dbReference type="RefSeq" id="WP_163052157.1">
    <property type="nucleotide sequence ID" value="NZ_AP019695.1"/>
</dbReference>
<dbReference type="GO" id="GO:0042910">
    <property type="term" value="F:xenobiotic transmembrane transporter activity"/>
    <property type="evidence" value="ECO:0007669"/>
    <property type="project" value="InterPro"/>
</dbReference>
<evidence type="ECO:0000256" key="2">
    <source>
        <dbReference type="ARBA" id="ARBA00004651"/>
    </source>
</evidence>
<proteinExistence type="inferred from homology"/>
<reference evidence="15" key="1">
    <citation type="submission" date="2019-05" db="EMBL/GenBank/DDBJ databases">
        <title>Complete genome sequencing of Absiella argi strain JCM 30884.</title>
        <authorList>
            <person name="Sakamoto M."/>
            <person name="Murakami T."/>
            <person name="Mori H."/>
        </authorList>
    </citation>
    <scope>NUCLEOTIDE SEQUENCE [LARGE SCALE GENOMIC DNA]</scope>
    <source>
        <strain evidence="15">JCM 30884</strain>
    </source>
</reference>
<evidence type="ECO:0000256" key="13">
    <source>
        <dbReference type="SAM" id="Phobius"/>
    </source>
</evidence>
<evidence type="ECO:0000256" key="5">
    <source>
        <dbReference type="ARBA" id="ARBA00022448"/>
    </source>
</evidence>
<dbReference type="InterPro" id="IPR048279">
    <property type="entry name" value="MdtK-like"/>
</dbReference>
<dbReference type="Pfam" id="PF01554">
    <property type="entry name" value="MatE"/>
    <property type="match status" value="2"/>
</dbReference>
<feature type="transmembrane region" description="Helical" evidence="13">
    <location>
        <begin position="169"/>
        <end position="190"/>
    </location>
</feature>
<evidence type="ECO:0000256" key="11">
    <source>
        <dbReference type="ARBA" id="ARBA00023136"/>
    </source>
</evidence>
<dbReference type="InterPro" id="IPR002528">
    <property type="entry name" value="MATE_fam"/>
</dbReference>
<evidence type="ECO:0000256" key="3">
    <source>
        <dbReference type="ARBA" id="ARBA00010199"/>
    </source>
</evidence>
<feature type="transmembrane region" description="Helical" evidence="13">
    <location>
        <begin position="137"/>
        <end position="157"/>
    </location>
</feature>
<feature type="transmembrane region" description="Helical" evidence="13">
    <location>
        <begin position="385"/>
        <end position="407"/>
    </location>
</feature>
<evidence type="ECO:0000256" key="12">
    <source>
        <dbReference type="ARBA" id="ARBA00031636"/>
    </source>
</evidence>
<keyword evidence="8 13" id="KW-0812">Transmembrane</keyword>
<dbReference type="PIRSF" id="PIRSF006603">
    <property type="entry name" value="DinF"/>
    <property type="match status" value="1"/>
</dbReference>